<accession>A0A1S7NMM7</accession>
<feature type="domain" description="Co-chaperone DjlA N-terminal" evidence="1">
    <location>
        <begin position="24"/>
        <end position="135"/>
    </location>
</feature>
<dbReference type="InterPro" id="IPR007791">
    <property type="entry name" value="DjlA_N"/>
</dbReference>
<dbReference type="CDD" id="cd07176">
    <property type="entry name" value="terB"/>
    <property type="match status" value="1"/>
</dbReference>
<dbReference type="SUPFAM" id="SSF158682">
    <property type="entry name" value="TerB-like"/>
    <property type="match status" value="1"/>
</dbReference>
<organism evidence="2 3">
    <name type="scientific">Agrobacterium tomkonis CFBP 6623</name>
    <dbReference type="NCBI Taxonomy" id="1183432"/>
    <lineage>
        <taxon>Bacteria</taxon>
        <taxon>Pseudomonadati</taxon>
        <taxon>Pseudomonadota</taxon>
        <taxon>Alphaproteobacteria</taxon>
        <taxon>Hyphomicrobiales</taxon>
        <taxon>Rhizobiaceae</taxon>
        <taxon>Rhizobium/Agrobacterium group</taxon>
        <taxon>Agrobacterium</taxon>
        <taxon>Agrobacterium tumefaciens complex</taxon>
    </lineage>
</organism>
<evidence type="ECO:0000313" key="2">
    <source>
        <dbReference type="EMBL" id="CUX09208.1"/>
    </source>
</evidence>
<dbReference type="RefSeq" id="WP_080841885.1">
    <property type="nucleotide sequence ID" value="NZ_LT009723.1"/>
</dbReference>
<name>A0A1S7NMM7_9HYPH</name>
<evidence type="ECO:0000313" key="3">
    <source>
        <dbReference type="Proteomes" id="UP000191988"/>
    </source>
</evidence>
<dbReference type="AlphaFoldDB" id="A0A1S7NMM7"/>
<gene>
    <name evidence="2" type="ORF">AGR3A_Cc120044</name>
</gene>
<evidence type="ECO:0000259" key="1">
    <source>
        <dbReference type="Pfam" id="PF05099"/>
    </source>
</evidence>
<dbReference type="Proteomes" id="UP000191988">
    <property type="component" value="Unassembled WGS sequence"/>
</dbReference>
<proteinExistence type="predicted"/>
<protein>
    <recommendedName>
        <fullName evidence="1">Co-chaperone DjlA N-terminal domain-containing protein</fullName>
    </recommendedName>
</protein>
<dbReference type="EMBL" id="FBWK01000004">
    <property type="protein sequence ID" value="CUX09208.1"/>
    <property type="molecule type" value="Genomic_DNA"/>
</dbReference>
<dbReference type="InterPro" id="IPR029024">
    <property type="entry name" value="TerB-like"/>
</dbReference>
<sequence>MLAMFKSLVGDKAKKFSGKTDFLEAVCAASALVATADGELDDSELLAAVAAVKSNAALSGAFDARAIETTMDKMCSRAVGRVGKAGLFKEIEDIKADHDMSETVLLVALDVADSGGISDDEKAVLAKIASTVGLDLAKYL</sequence>
<keyword evidence="3" id="KW-1185">Reference proteome</keyword>
<dbReference type="Pfam" id="PF05099">
    <property type="entry name" value="TerB"/>
    <property type="match status" value="1"/>
</dbReference>
<reference evidence="3" key="1">
    <citation type="submission" date="2016-01" db="EMBL/GenBank/DDBJ databases">
        <authorList>
            <person name="Regsiter A."/>
            <person name="william w."/>
        </authorList>
    </citation>
    <scope>NUCLEOTIDE SEQUENCE [LARGE SCALE GENOMIC DNA]</scope>
    <source>
        <strain evidence="3">CFBP 6623</strain>
    </source>
</reference>
<dbReference type="Gene3D" id="1.10.3680.10">
    <property type="entry name" value="TerB-like"/>
    <property type="match status" value="1"/>
</dbReference>